<evidence type="ECO:0000313" key="2">
    <source>
        <dbReference type="EMBL" id="CAF1242875.1"/>
    </source>
</evidence>
<dbReference type="AlphaFoldDB" id="A0A815IT78"/>
<comment type="caution">
    <text evidence="3">The sequence shown here is derived from an EMBL/GenBank/DDBJ whole genome shotgun (WGS) entry which is preliminary data.</text>
</comment>
<proteinExistence type="predicted"/>
<reference evidence="3" key="1">
    <citation type="submission" date="2021-02" db="EMBL/GenBank/DDBJ databases">
        <authorList>
            <person name="Nowell W R."/>
        </authorList>
    </citation>
    <scope>NUCLEOTIDE SEQUENCE</scope>
</reference>
<organism evidence="3 7">
    <name type="scientific">Adineta steineri</name>
    <dbReference type="NCBI Taxonomy" id="433720"/>
    <lineage>
        <taxon>Eukaryota</taxon>
        <taxon>Metazoa</taxon>
        <taxon>Spiralia</taxon>
        <taxon>Gnathifera</taxon>
        <taxon>Rotifera</taxon>
        <taxon>Eurotatoria</taxon>
        <taxon>Bdelloidea</taxon>
        <taxon>Adinetida</taxon>
        <taxon>Adinetidae</taxon>
        <taxon>Adineta</taxon>
    </lineage>
</organism>
<dbReference type="Proteomes" id="UP000663877">
    <property type="component" value="Unassembled WGS sequence"/>
</dbReference>
<name>A0A815IT78_9BILA</name>
<evidence type="ECO:0000313" key="6">
    <source>
        <dbReference type="EMBL" id="CAF4375773.1"/>
    </source>
</evidence>
<dbReference type="OrthoDB" id="9989278at2759"/>
<dbReference type="EMBL" id="CAJNOM010000336">
    <property type="protein sequence ID" value="CAF1369904.1"/>
    <property type="molecule type" value="Genomic_DNA"/>
</dbReference>
<dbReference type="EMBL" id="CAJOBB010001968">
    <property type="protein sequence ID" value="CAF3924693.1"/>
    <property type="molecule type" value="Genomic_DNA"/>
</dbReference>
<accession>A0A815IT78</accession>
<dbReference type="Proteomes" id="UP000663860">
    <property type="component" value="Unassembled WGS sequence"/>
</dbReference>
<sequence>MSSTKQIIVEQHKQEYVQLILKQKTEILDRYKQKSQVYIAIYEKEQELLSLSNQPICKPKKFKTEEAIPMTDDDFLIAELNGHFQ</sequence>
<keyword evidence="7" id="KW-1185">Reference proteome</keyword>
<dbReference type="EMBL" id="CAJNOI010000025">
    <property type="protein sequence ID" value="CAF0857851.1"/>
    <property type="molecule type" value="Genomic_DNA"/>
</dbReference>
<dbReference type="EMBL" id="CAJOBB010021388">
    <property type="protein sequence ID" value="CAF4375773.1"/>
    <property type="molecule type" value="Genomic_DNA"/>
</dbReference>
<dbReference type="Proteomes" id="UP000663868">
    <property type="component" value="Unassembled WGS sequence"/>
</dbReference>
<evidence type="ECO:0000313" key="5">
    <source>
        <dbReference type="EMBL" id="CAF3924693.1"/>
    </source>
</evidence>
<evidence type="ECO:0000313" key="4">
    <source>
        <dbReference type="EMBL" id="CAF1390892.1"/>
    </source>
</evidence>
<dbReference type="EMBL" id="CAJNOE010000492">
    <property type="protein sequence ID" value="CAF1242875.1"/>
    <property type="molecule type" value="Genomic_DNA"/>
</dbReference>
<evidence type="ECO:0000313" key="7">
    <source>
        <dbReference type="Proteomes" id="UP000663832"/>
    </source>
</evidence>
<evidence type="ECO:0000313" key="3">
    <source>
        <dbReference type="EMBL" id="CAF1369904.1"/>
    </source>
</evidence>
<dbReference type="Proteomes" id="UP000663832">
    <property type="component" value="Unassembled WGS sequence"/>
</dbReference>
<dbReference type="EMBL" id="CAJNOM010000360">
    <property type="protein sequence ID" value="CAF1390892.1"/>
    <property type="molecule type" value="Genomic_DNA"/>
</dbReference>
<gene>
    <name evidence="1" type="ORF">BJG266_LOCUS8213</name>
    <name evidence="2" type="ORF">IZO911_LOCUS30899</name>
    <name evidence="5" type="ORF">KXQ929_LOCUS24108</name>
    <name evidence="6" type="ORF">KXQ929_LOCUS49617</name>
    <name evidence="3" type="ORF">QVE165_LOCUS35046</name>
    <name evidence="4" type="ORF">QVE165_LOCUS36207</name>
</gene>
<protein>
    <submittedName>
        <fullName evidence="3">Uncharacterized protein</fullName>
    </submittedName>
</protein>
<evidence type="ECO:0000313" key="1">
    <source>
        <dbReference type="EMBL" id="CAF0857851.1"/>
    </source>
</evidence>